<evidence type="ECO:0000313" key="3">
    <source>
        <dbReference type="Proteomes" id="UP001476282"/>
    </source>
</evidence>
<dbReference type="Gene3D" id="2.60.120.260">
    <property type="entry name" value="Galactose-binding domain-like"/>
    <property type="match status" value="2"/>
</dbReference>
<dbReference type="RefSeq" id="WP_353567368.1">
    <property type="nucleotide sequence ID" value="NZ_BAABRI010000013.1"/>
</dbReference>
<dbReference type="PANTHER" id="PTHR12223">
    <property type="entry name" value="VESICULAR MANNOSE-BINDING LECTIN"/>
    <property type="match status" value="1"/>
</dbReference>
<sequence length="806" mass="85010">MKSNPNHPAGGLSRALLLLLAAAVPLSAAEKTYRYFRFEPTMVRTRASAIQFSEFQFRLGGSPVSMAGVVVENPGGTNAVDAAEGAEKLIDGSVDTKWYSGAFSPIIFDFGTDVTIDGYTFATANDDNGRDPIVWTLSGSDDMTSWEPVDRREFYPTTTDRKTYVENFDLPDLPVIADFSAEEVIIANGDVSDLVWDVGQADSISISQGVGSVAGSGLTTVSPADDSDTLYTLTATNSAGTSTAEVTVRTIAGGSVNYRYIRFYPTKLRSNELANSVQLANLLFLHANGIDVVMPVAAQSLPGGNSNATEGPENLIDGDLGTKWLDFSKTSGVQLDLGEEAPAIMGYSLETANDAPTRDPVRWYMEGSNDPEGPWTLIENVTSFDFNTTTNRKAITEISLPGASLVPLGPSVESFEADSIAVSGSGVALSWDVKRADTVSISGIGAVSDSGSVVVYPTETTTYTLTAVGDGGLTATEDVEITVIPVLPNGIDYPTFDAAGDEFALYGAAAILVDPEIALPGGGERLRLTPRTNSQNGTAWERERVAVSEGFDAEFDMHVVSGGVGADGMSFMIQNHPLGTLATPATHELGLAENSLNISFDGFQNAGDPGDPSNAVLRVLNGGTVLQTVDLTTVAGLELGVGADLPRLGKVPDGESVPTPYQVRVAYLPGNLNVYMDGIAVVTGLAITLEDCGAVHSDGKSWMGFAARTGGLAESHDVTRWVVTEGPPTISGGGLQLLDYSINFATSEITLVWRSDASTTYRIASSPDLQDWSTRLEEGIAGVAGQTSRTVAFTPGTKLFIRVEEE</sequence>
<reference evidence="2 3" key="1">
    <citation type="submission" date="2024-02" db="EMBL/GenBank/DDBJ databases">
        <title>Haloferula sargassicola NBRC 104335.</title>
        <authorList>
            <person name="Ichikawa N."/>
            <person name="Katano-Makiyama Y."/>
            <person name="Hidaka K."/>
        </authorList>
    </citation>
    <scope>NUCLEOTIDE SEQUENCE [LARGE SCALE GENOMIC DNA]</scope>
    <source>
        <strain evidence="2 3">NBRC 104335</strain>
    </source>
</reference>
<gene>
    <name evidence="2" type="ORF">Hsar01_02480</name>
</gene>
<dbReference type="EMBL" id="BAABRI010000013">
    <property type="protein sequence ID" value="GAA5483251.1"/>
    <property type="molecule type" value="Genomic_DNA"/>
</dbReference>
<dbReference type="CDD" id="cd01951">
    <property type="entry name" value="lectin_L-type"/>
    <property type="match status" value="1"/>
</dbReference>
<dbReference type="InterPro" id="IPR013320">
    <property type="entry name" value="ConA-like_dom_sf"/>
</dbReference>
<dbReference type="SUPFAM" id="SSF49785">
    <property type="entry name" value="Galactose-binding domain-like"/>
    <property type="match status" value="2"/>
</dbReference>
<dbReference type="InterPro" id="IPR056573">
    <property type="entry name" value="Lectin_L-type_dom"/>
</dbReference>
<evidence type="ECO:0000313" key="2">
    <source>
        <dbReference type="EMBL" id="GAA5483251.1"/>
    </source>
</evidence>
<dbReference type="Gene3D" id="2.60.120.200">
    <property type="match status" value="1"/>
</dbReference>
<feature type="domain" description="F5/8 type C" evidence="1">
    <location>
        <begin position="83"/>
        <end position="171"/>
    </location>
</feature>
<dbReference type="Pfam" id="PF00754">
    <property type="entry name" value="F5_F8_type_C"/>
    <property type="match status" value="1"/>
</dbReference>
<dbReference type="SUPFAM" id="SSF49899">
    <property type="entry name" value="Concanavalin A-like lectins/glucanases"/>
    <property type="match status" value="1"/>
</dbReference>
<comment type="caution">
    <text evidence="2">The sequence shown here is derived from an EMBL/GenBank/DDBJ whole genome shotgun (WGS) entry which is preliminary data.</text>
</comment>
<protein>
    <recommendedName>
        <fullName evidence="1">F5/8 type C domain-containing protein</fullName>
    </recommendedName>
</protein>
<dbReference type="InterPro" id="IPR051136">
    <property type="entry name" value="Intracellular_Lectin-GPT"/>
</dbReference>
<accession>A0ABP9UNU9</accession>
<organism evidence="2 3">
    <name type="scientific">Haloferula sargassicola</name>
    <dbReference type="NCBI Taxonomy" id="490096"/>
    <lineage>
        <taxon>Bacteria</taxon>
        <taxon>Pseudomonadati</taxon>
        <taxon>Verrucomicrobiota</taxon>
        <taxon>Verrucomicrobiia</taxon>
        <taxon>Verrucomicrobiales</taxon>
        <taxon>Verrucomicrobiaceae</taxon>
        <taxon>Haloferula</taxon>
    </lineage>
</organism>
<proteinExistence type="predicted"/>
<keyword evidence="3" id="KW-1185">Reference proteome</keyword>
<name>A0ABP9UNU9_9BACT</name>
<dbReference type="InterPro" id="IPR000421">
    <property type="entry name" value="FA58C"/>
</dbReference>
<evidence type="ECO:0000259" key="1">
    <source>
        <dbReference type="Pfam" id="PF00754"/>
    </source>
</evidence>
<dbReference type="InterPro" id="IPR008979">
    <property type="entry name" value="Galactose-bd-like_sf"/>
</dbReference>
<dbReference type="Proteomes" id="UP001476282">
    <property type="component" value="Unassembled WGS sequence"/>
</dbReference>